<evidence type="ECO:0000256" key="1">
    <source>
        <dbReference type="SAM" id="MobiDB-lite"/>
    </source>
</evidence>
<dbReference type="Proteomes" id="UP000247647">
    <property type="component" value="Unassembled WGS sequence"/>
</dbReference>
<dbReference type="AlphaFoldDB" id="A0A318Z029"/>
<reference evidence="2" key="1">
    <citation type="submission" date="2016-12" db="EMBL/GenBank/DDBJ databases">
        <title>The genomes of Aspergillus section Nigri reveals drivers in fungal speciation.</title>
        <authorList>
            <consortium name="DOE Joint Genome Institute"/>
            <person name="Vesth T.C."/>
            <person name="Nybo J."/>
            <person name="Theobald S."/>
            <person name="Brandl J."/>
            <person name="Frisvad J.C."/>
            <person name="Nielsen K.F."/>
            <person name="Lyhne E.K."/>
            <person name="Kogle M.E."/>
            <person name="Kuo A."/>
            <person name="Riley R."/>
            <person name="Clum A."/>
            <person name="Nolan M."/>
            <person name="Lipzen A."/>
            <person name="Salamov A."/>
            <person name="Henrissat B."/>
            <person name="Wiebenga A."/>
            <person name="De Vries R.P."/>
            <person name="Grigoriev I.V."/>
            <person name="Mortensen U.H."/>
            <person name="Andersen M.R."/>
            <person name="Baker S.E."/>
        </authorList>
    </citation>
    <scope>NUCLEOTIDE SEQUENCE [LARGE SCALE GENOMIC DNA]</scope>
    <source>
        <strain evidence="2">CBS 115656</strain>
    </source>
</reference>
<protein>
    <submittedName>
        <fullName evidence="2">Uncharacterized protein</fullName>
    </submittedName>
</protein>
<evidence type="ECO:0000313" key="2">
    <source>
        <dbReference type="EMBL" id="PYH30482.1"/>
    </source>
</evidence>
<evidence type="ECO:0000313" key="3">
    <source>
        <dbReference type="Proteomes" id="UP000247647"/>
    </source>
</evidence>
<dbReference type="RefSeq" id="XP_025475960.1">
    <property type="nucleotide sequence ID" value="XM_025625514.1"/>
</dbReference>
<dbReference type="OrthoDB" id="10427854at2759"/>
<keyword evidence="3" id="KW-1185">Reference proteome</keyword>
<accession>A0A318Z029</accession>
<name>A0A318Z029_ASPNB</name>
<organism evidence="2 3">
    <name type="scientific">Aspergillus neoniger (strain CBS 115656)</name>
    <dbReference type="NCBI Taxonomy" id="1448310"/>
    <lineage>
        <taxon>Eukaryota</taxon>
        <taxon>Fungi</taxon>
        <taxon>Dikarya</taxon>
        <taxon>Ascomycota</taxon>
        <taxon>Pezizomycotina</taxon>
        <taxon>Eurotiomycetes</taxon>
        <taxon>Eurotiomycetidae</taxon>
        <taxon>Eurotiales</taxon>
        <taxon>Aspergillaceae</taxon>
        <taxon>Aspergillus</taxon>
        <taxon>Aspergillus subgen. Circumdati</taxon>
    </lineage>
</organism>
<proteinExistence type="predicted"/>
<dbReference type="EMBL" id="KZ821480">
    <property type="protein sequence ID" value="PYH30482.1"/>
    <property type="molecule type" value="Genomic_DNA"/>
</dbReference>
<gene>
    <name evidence="2" type="ORF">BO87DRAFT_400344</name>
</gene>
<feature type="region of interest" description="Disordered" evidence="1">
    <location>
        <begin position="70"/>
        <end position="119"/>
    </location>
</feature>
<sequence>MKQTNQPTKAFPHKAGWAHTTALVNSLDGLVLYSTSSGHRGDDLGNVAADFHLTGRLSEGGQQVVTEADGFPTGSLRPSPTSPNHGRLWPGMKDNQHEAHRGKGGRSKQREFRDEEDLPLGNGRGACGAVCNQLTADPYPTWPLFGLVKSQHFGTRRGGTGDFLAGGNIVADPHLRYP</sequence>
<dbReference type="GeneID" id="37127970"/>